<dbReference type="Gene3D" id="3.30.200.20">
    <property type="entry name" value="Phosphorylase Kinase, domain 1"/>
    <property type="match status" value="1"/>
</dbReference>
<dbReference type="HOGENOM" id="CLU_881032_0_0_1"/>
<reference evidence="4" key="1">
    <citation type="submission" date="2015-04" db="UniProtKB">
        <authorList>
            <consortium name="EnsemblPlants"/>
        </authorList>
    </citation>
    <scope>IDENTIFICATION</scope>
</reference>
<reference evidence="4" key="2">
    <citation type="submission" date="2018-05" db="EMBL/GenBank/DDBJ databases">
        <title>OmerRS3 (Oryza meridionalis Reference Sequence Version 3).</title>
        <authorList>
            <person name="Zhang J."/>
            <person name="Kudrna D."/>
            <person name="Lee S."/>
            <person name="Talag J."/>
            <person name="Welchert J."/>
            <person name="Wing R.A."/>
        </authorList>
    </citation>
    <scope>NUCLEOTIDE SEQUENCE [LARGE SCALE GENOMIC DNA]</scope>
    <source>
        <strain evidence="4">cv. OR44</strain>
    </source>
</reference>
<evidence type="ECO:0000313" key="5">
    <source>
        <dbReference type="Proteomes" id="UP000008021"/>
    </source>
</evidence>
<protein>
    <submittedName>
        <fullName evidence="4">Uncharacterized protein</fullName>
    </submittedName>
</protein>
<evidence type="ECO:0000313" key="4">
    <source>
        <dbReference type="EnsemblPlants" id="OMERI12G09520.1"/>
    </source>
</evidence>
<keyword evidence="2" id="KW-0067">ATP-binding</keyword>
<proteinExistence type="predicted"/>
<sequence>MEGDLSSMVQTSLVPRTAAPSSVGDGQDQGTRCRTKEDQVQDGRHVATMVVGIRLISIGKINNPQECSKMLIETDYGVCVYVYKKAEMVILDVLQQVVEEQTPVQSSRHAAVIKQQQVASTKGVLHKSAIKVAVKRVSHESWHGMKEFIVEVVSMRQLCHPDLVQSAIASERDKYFSWSIVTYQTVAWINTYMIVARVHRIGHYQGSSFGVIVLHEDWEQIVLCQDIKADMQTTHMVRTMGYVAPELARTDQQDYPIHRCVRLWCIPSGDHLEQRPIEPDKGNNRIILLDWVVEHWHNDLITKAADMRILNRCSLD</sequence>
<keyword evidence="5" id="KW-1185">Reference proteome</keyword>
<dbReference type="InterPro" id="IPR011009">
    <property type="entry name" value="Kinase-like_dom_sf"/>
</dbReference>
<feature type="region of interest" description="Disordered" evidence="3">
    <location>
        <begin position="1"/>
        <end position="39"/>
    </location>
</feature>
<dbReference type="PANTHER" id="PTHR27007">
    <property type="match status" value="1"/>
</dbReference>
<keyword evidence="1" id="KW-0547">Nucleotide-binding</keyword>
<organism evidence="4">
    <name type="scientific">Oryza meridionalis</name>
    <dbReference type="NCBI Taxonomy" id="40149"/>
    <lineage>
        <taxon>Eukaryota</taxon>
        <taxon>Viridiplantae</taxon>
        <taxon>Streptophyta</taxon>
        <taxon>Embryophyta</taxon>
        <taxon>Tracheophyta</taxon>
        <taxon>Spermatophyta</taxon>
        <taxon>Magnoliopsida</taxon>
        <taxon>Liliopsida</taxon>
        <taxon>Poales</taxon>
        <taxon>Poaceae</taxon>
        <taxon>BOP clade</taxon>
        <taxon>Oryzoideae</taxon>
        <taxon>Oryzeae</taxon>
        <taxon>Oryzinae</taxon>
        <taxon>Oryza</taxon>
    </lineage>
</organism>
<dbReference type="AlphaFoldDB" id="A0A0E0FCJ4"/>
<dbReference type="InterPro" id="IPR050528">
    <property type="entry name" value="L-type_Lectin-RKs"/>
</dbReference>
<dbReference type="EnsemblPlants" id="OMERI12G09520.1">
    <property type="protein sequence ID" value="OMERI12G09520.1"/>
    <property type="gene ID" value="OMERI12G09520"/>
</dbReference>
<dbReference type="GO" id="GO:0005524">
    <property type="term" value="F:ATP binding"/>
    <property type="evidence" value="ECO:0007669"/>
    <property type="project" value="UniProtKB-KW"/>
</dbReference>
<dbReference type="Proteomes" id="UP000008021">
    <property type="component" value="Chromosome 12"/>
</dbReference>
<dbReference type="SUPFAM" id="SSF56112">
    <property type="entry name" value="Protein kinase-like (PK-like)"/>
    <property type="match status" value="1"/>
</dbReference>
<accession>A0A0E0FCJ4</accession>
<evidence type="ECO:0000256" key="1">
    <source>
        <dbReference type="ARBA" id="ARBA00022741"/>
    </source>
</evidence>
<name>A0A0E0FCJ4_9ORYZ</name>
<dbReference type="Gramene" id="OMERI12G09520.1">
    <property type="protein sequence ID" value="OMERI12G09520.1"/>
    <property type="gene ID" value="OMERI12G09520"/>
</dbReference>
<dbReference type="STRING" id="40149.A0A0E0FCJ4"/>
<evidence type="ECO:0000256" key="3">
    <source>
        <dbReference type="SAM" id="MobiDB-lite"/>
    </source>
</evidence>
<evidence type="ECO:0000256" key="2">
    <source>
        <dbReference type="ARBA" id="ARBA00022840"/>
    </source>
</evidence>